<evidence type="ECO:0000313" key="4">
    <source>
        <dbReference type="EMBL" id="SHO80921.1"/>
    </source>
</evidence>
<dbReference type="PANTHER" id="PTHR43509:SF1">
    <property type="entry name" value="SULFATE ADENYLYLTRANSFERASE"/>
    <property type="match status" value="1"/>
</dbReference>
<dbReference type="SUPFAM" id="SSF88697">
    <property type="entry name" value="PUA domain-like"/>
    <property type="match status" value="1"/>
</dbReference>
<dbReference type="GO" id="GO:0004781">
    <property type="term" value="F:sulfate adenylyltransferase (ATP) activity"/>
    <property type="evidence" value="ECO:0007669"/>
    <property type="project" value="UniProtKB-EC"/>
</dbReference>
<accession>A0A1W1EJ67</accession>
<dbReference type="Gene3D" id="3.40.50.620">
    <property type="entry name" value="HUPs"/>
    <property type="match status" value="1"/>
</dbReference>
<sequence>MEFSRKNKTIYIDTEALSTLALVQEGLLSPVKGLMNEEIANRVNEDKNFQGVPFPFSFILAPIGEKNQNIIKSLKPKEVVTLISNNKEVGEIEVEDIFEINPQERLSQIYGTSDTSHPGVKNTTLRLGNMAVSGKYSVSYPIIRKNKEYVAKMIKKTKAKKVSAMMLASNPLNRAHERMIRQTLSSCDLLVIFLRKPFTKNGLDYDIRAKALNRFIDNYLPSNKVIVVPFENTYIFAEYNELILDAMLAQNYGCDKLVVGKNHAGLGLYFDDNRLNTIFDKFKNIEIEIIDEFVYCDICNSLVSLQTCPHGQHHHVHYHSNSIMKLIQSGIIPPTILVRKEVSASIISALYPNRFDNLQNLYYSLMPGNGLIEEKSEEEFYIKLMELYRTTSLS</sequence>
<organism evidence="4">
    <name type="scientific">hydrothermal vent metagenome</name>
    <dbReference type="NCBI Taxonomy" id="652676"/>
    <lineage>
        <taxon>unclassified sequences</taxon>
        <taxon>metagenomes</taxon>
        <taxon>ecological metagenomes</taxon>
    </lineage>
</organism>
<name>A0A1W1EJ67_9ZZZZ</name>
<evidence type="ECO:0000259" key="2">
    <source>
        <dbReference type="Pfam" id="PF01747"/>
    </source>
</evidence>
<dbReference type="EC" id="2.7.7.4" evidence="4"/>
<feature type="domain" description="ATP-sulfurylase PUA-like" evidence="3">
    <location>
        <begin position="6"/>
        <end position="137"/>
    </location>
</feature>
<protein>
    <submittedName>
        <fullName evidence="4">Sulfate adenylyltransferase, dissimilatory-type</fullName>
        <ecNumber evidence="4">2.7.7.4</ecNumber>
    </submittedName>
</protein>
<dbReference type="InterPro" id="IPR015947">
    <property type="entry name" value="PUA-like_sf"/>
</dbReference>
<feature type="domain" description="Sulphate adenylyltransferase catalytic" evidence="2">
    <location>
        <begin position="144"/>
        <end position="347"/>
    </location>
</feature>
<dbReference type="Pfam" id="PF01747">
    <property type="entry name" value="ATP-sulfurylase"/>
    <property type="match status" value="1"/>
</dbReference>
<comment type="pathway">
    <text evidence="1">Sulfur metabolism; hydrogen sulfide biosynthesis; sulfite from sulfate: step 1/3.</text>
</comment>
<dbReference type="PANTHER" id="PTHR43509">
    <property type="match status" value="1"/>
</dbReference>
<dbReference type="InterPro" id="IPR024951">
    <property type="entry name" value="Sulfurylase_cat_dom"/>
</dbReference>
<gene>
    <name evidence="4" type="ORF">MNB_SV-15-572</name>
</gene>
<dbReference type="InterPro" id="IPR014729">
    <property type="entry name" value="Rossmann-like_a/b/a_fold"/>
</dbReference>
<evidence type="ECO:0000256" key="1">
    <source>
        <dbReference type="ARBA" id="ARBA00005048"/>
    </source>
</evidence>
<dbReference type="Pfam" id="PF14306">
    <property type="entry name" value="PUA_2"/>
    <property type="match status" value="1"/>
</dbReference>
<keyword evidence="4" id="KW-0808">Transferase</keyword>
<keyword evidence="4" id="KW-0548">Nucleotidyltransferase</keyword>
<dbReference type="AlphaFoldDB" id="A0A1W1EJ67"/>
<reference evidence="4" key="1">
    <citation type="submission" date="2016-10" db="EMBL/GenBank/DDBJ databases">
        <authorList>
            <person name="de Groot N.N."/>
        </authorList>
    </citation>
    <scope>NUCLEOTIDE SEQUENCE</scope>
</reference>
<proteinExistence type="predicted"/>
<dbReference type="EMBL" id="FRYL01000021">
    <property type="protein sequence ID" value="SHO80921.1"/>
    <property type="molecule type" value="Genomic_DNA"/>
</dbReference>
<dbReference type="InterPro" id="IPR025980">
    <property type="entry name" value="ATP-Sase_PUA-like_dom"/>
</dbReference>
<evidence type="ECO:0000259" key="3">
    <source>
        <dbReference type="Pfam" id="PF14306"/>
    </source>
</evidence>
<dbReference type="Gene3D" id="3.10.400.10">
    <property type="entry name" value="Sulfate adenylyltransferase"/>
    <property type="match status" value="1"/>
</dbReference>
<dbReference type="SUPFAM" id="SSF52374">
    <property type="entry name" value="Nucleotidylyl transferase"/>
    <property type="match status" value="1"/>
</dbReference>